<accession>A0A3D9KYD6</accession>
<reference evidence="1 2" key="1">
    <citation type="submission" date="2018-07" db="EMBL/GenBank/DDBJ databases">
        <title>Genomic Encyclopedia of Type Strains, Phase IV (KMG-IV): sequencing the most valuable type-strain genomes for metagenomic binning, comparative biology and taxonomic classification.</title>
        <authorList>
            <person name="Goeker M."/>
        </authorList>
    </citation>
    <scope>NUCLEOTIDE SEQUENCE [LARGE SCALE GENOMIC DNA]</scope>
    <source>
        <strain evidence="1 2">DSM 4134</strain>
    </source>
</reference>
<keyword evidence="2" id="KW-1185">Reference proteome</keyword>
<gene>
    <name evidence="1" type="ORF">C7460_1323</name>
</gene>
<organism evidence="1 2">
    <name type="scientific">Marinoscillum furvescens DSM 4134</name>
    <dbReference type="NCBI Taxonomy" id="1122208"/>
    <lineage>
        <taxon>Bacteria</taxon>
        <taxon>Pseudomonadati</taxon>
        <taxon>Bacteroidota</taxon>
        <taxon>Cytophagia</taxon>
        <taxon>Cytophagales</taxon>
        <taxon>Reichenbachiellaceae</taxon>
        <taxon>Marinoscillum</taxon>
    </lineage>
</organism>
<comment type="caution">
    <text evidence="1">The sequence shown here is derived from an EMBL/GenBank/DDBJ whole genome shotgun (WGS) entry which is preliminary data.</text>
</comment>
<evidence type="ECO:0000313" key="2">
    <source>
        <dbReference type="Proteomes" id="UP000256779"/>
    </source>
</evidence>
<evidence type="ECO:0000313" key="1">
    <source>
        <dbReference type="EMBL" id="RED92191.1"/>
    </source>
</evidence>
<protein>
    <submittedName>
        <fullName evidence="1">Uncharacterized protein</fullName>
    </submittedName>
</protein>
<dbReference type="AlphaFoldDB" id="A0A3D9KYD6"/>
<dbReference type="Proteomes" id="UP000256779">
    <property type="component" value="Unassembled WGS sequence"/>
</dbReference>
<name>A0A3D9KYD6_MARFU</name>
<dbReference type="EMBL" id="QREG01000032">
    <property type="protein sequence ID" value="RED92191.1"/>
    <property type="molecule type" value="Genomic_DNA"/>
</dbReference>
<sequence>MRFYASLWAPPDGACVFLRVYGLPRTGYAFYRRGDAFLRLGMDSPSRNVHSPGGVMRFSVAACVPPHGSCIAVHGWRVPPAGYGLQRMGGALPLAGYGLPREVGAFPRAGDAFFAGSTGSPGGGMRFMWWGGGFV</sequence>
<proteinExistence type="predicted"/>